<evidence type="ECO:0000313" key="2">
    <source>
        <dbReference type="EMBL" id="MFC5066238.1"/>
    </source>
</evidence>
<proteinExistence type="predicted"/>
<gene>
    <name evidence="2" type="ORF">ACFPBZ_28805</name>
</gene>
<feature type="region of interest" description="Disordered" evidence="1">
    <location>
        <begin position="1"/>
        <end position="52"/>
    </location>
</feature>
<protein>
    <submittedName>
        <fullName evidence="2">Uncharacterized protein</fullName>
    </submittedName>
</protein>
<evidence type="ECO:0000313" key="3">
    <source>
        <dbReference type="Proteomes" id="UP001595947"/>
    </source>
</evidence>
<evidence type="ECO:0000256" key="1">
    <source>
        <dbReference type="SAM" id="MobiDB-lite"/>
    </source>
</evidence>
<feature type="compositionally biased region" description="Basic and acidic residues" evidence="1">
    <location>
        <begin position="34"/>
        <end position="50"/>
    </location>
</feature>
<keyword evidence="3" id="KW-1185">Reference proteome</keyword>
<feature type="compositionally biased region" description="Pro residues" evidence="1">
    <location>
        <begin position="18"/>
        <end position="27"/>
    </location>
</feature>
<accession>A0ABV9YWQ4</accession>
<comment type="caution">
    <text evidence="2">The sequence shown here is derived from an EMBL/GenBank/DDBJ whole genome shotgun (WGS) entry which is preliminary data.</text>
</comment>
<reference evidence="3" key="1">
    <citation type="journal article" date="2019" name="Int. J. Syst. Evol. Microbiol.">
        <title>The Global Catalogue of Microorganisms (GCM) 10K type strain sequencing project: providing services to taxonomists for standard genome sequencing and annotation.</title>
        <authorList>
            <consortium name="The Broad Institute Genomics Platform"/>
            <consortium name="The Broad Institute Genome Sequencing Center for Infectious Disease"/>
            <person name="Wu L."/>
            <person name="Ma J."/>
        </authorList>
    </citation>
    <scope>NUCLEOTIDE SEQUENCE [LARGE SCALE GENOMIC DNA]</scope>
    <source>
        <strain evidence="3">CGMCC 4.7093</strain>
    </source>
</reference>
<dbReference type="RefSeq" id="WP_378039546.1">
    <property type="nucleotide sequence ID" value="NZ_JBHSIV010000064.1"/>
</dbReference>
<sequence length="115" mass="12207">MTIPDPSRPTSGMDPMPGRRPQPPRPGGLPQDVPPHELPDDIPDPTRRGSGEFVAVGREDGRRHVVEVPFGEAGDPTGLRARCGAPVEQVVPGLRADRADCPECLSATRRPSSSG</sequence>
<dbReference type="EMBL" id="JBHSIV010000064">
    <property type="protein sequence ID" value="MFC5066238.1"/>
    <property type="molecule type" value="Genomic_DNA"/>
</dbReference>
<organism evidence="2 3">
    <name type="scientific">Actinomycetospora atypica</name>
    <dbReference type="NCBI Taxonomy" id="1290095"/>
    <lineage>
        <taxon>Bacteria</taxon>
        <taxon>Bacillati</taxon>
        <taxon>Actinomycetota</taxon>
        <taxon>Actinomycetes</taxon>
        <taxon>Pseudonocardiales</taxon>
        <taxon>Pseudonocardiaceae</taxon>
        <taxon>Actinomycetospora</taxon>
    </lineage>
</organism>
<name>A0ABV9YWQ4_9PSEU</name>
<dbReference type="Proteomes" id="UP001595947">
    <property type="component" value="Unassembled WGS sequence"/>
</dbReference>